<keyword evidence="9" id="KW-0472">Membrane</keyword>
<dbReference type="EMBL" id="CAUEEQ010039911">
    <property type="protein sequence ID" value="CAJ0955261.1"/>
    <property type="molecule type" value="Genomic_DNA"/>
</dbReference>
<keyword evidence="5" id="KW-0812">Transmembrane</keyword>
<protein>
    <recommendedName>
        <fullName evidence="4 11">Phosphatidylinositol-4,5-bisphosphate 4-phosphatase</fullName>
        <ecNumber evidence="4 11">3.1.3.78</ecNumber>
    </recommendedName>
</protein>
<dbReference type="InterPro" id="IPR019178">
    <property type="entry name" value="PtdIns-P2-Ptase"/>
</dbReference>
<evidence type="ECO:0000256" key="12">
    <source>
        <dbReference type="SAM" id="MobiDB-lite"/>
    </source>
</evidence>
<accession>A0ABN9M3P1</accession>
<organism evidence="13 14">
    <name type="scientific">Ranitomeya imitator</name>
    <name type="common">mimic poison frog</name>
    <dbReference type="NCBI Taxonomy" id="111125"/>
    <lineage>
        <taxon>Eukaryota</taxon>
        <taxon>Metazoa</taxon>
        <taxon>Chordata</taxon>
        <taxon>Craniata</taxon>
        <taxon>Vertebrata</taxon>
        <taxon>Euteleostomi</taxon>
        <taxon>Amphibia</taxon>
        <taxon>Batrachia</taxon>
        <taxon>Anura</taxon>
        <taxon>Neobatrachia</taxon>
        <taxon>Hyloidea</taxon>
        <taxon>Dendrobatidae</taxon>
        <taxon>Dendrobatinae</taxon>
        <taxon>Ranitomeya</taxon>
    </lineage>
</organism>
<evidence type="ECO:0000256" key="11">
    <source>
        <dbReference type="RuleBase" id="RU365008"/>
    </source>
</evidence>
<dbReference type="EC" id="3.1.3.78" evidence="4 11"/>
<evidence type="ECO:0000313" key="13">
    <source>
        <dbReference type="EMBL" id="CAJ0955261.1"/>
    </source>
</evidence>
<dbReference type="Pfam" id="PF09788">
    <property type="entry name" value="Tmemb_55A"/>
    <property type="match status" value="1"/>
</dbReference>
<evidence type="ECO:0000313" key="14">
    <source>
        <dbReference type="Proteomes" id="UP001176940"/>
    </source>
</evidence>
<comment type="catalytic activity">
    <reaction evidence="1 11">
        <text>a 1,2-diacyl-sn-glycero-3-phospho-(1D-myo-inositol-4,5-bisphosphate) + H2O = a 1,2-diacyl-sn-glycero-3-phospho-(1D-myo-inositol-5-phosphate) + phosphate</text>
        <dbReference type="Rhea" id="RHEA:25674"/>
        <dbReference type="ChEBI" id="CHEBI:15377"/>
        <dbReference type="ChEBI" id="CHEBI:43474"/>
        <dbReference type="ChEBI" id="CHEBI:57795"/>
        <dbReference type="ChEBI" id="CHEBI:58456"/>
        <dbReference type="EC" id="3.1.3.78"/>
    </reaction>
</comment>
<dbReference type="PANTHER" id="PTHR21014:SF2">
    <property type="entry name" value="TYPE 1 PHOSPHATIDYLINOSITOL 4,5-BISPHOSPHATE 4-PHOSPHATASE"/>
    <property type="match status" value="1"/>
</dbReference>
<evidence type="ECO:0000256" key="10">
    <source>
        <dbReference type="ARBA" id="ARBA00023228"/>
    </source>
</evidence>
<dbReference type="Proteomes" id="UP001176940">
    <property type="component" value="Unassembled WGS sequence"/>
</dbReference>
<evidence type="ECO:0000256" key="3">
    <source>
        <dbReference type="ARBA" id="ARBA00004155"/>
    </source>
</evidence>
<keyword evidence="8" id="KW-1133">Transmembrane helix</keyword>
<sequence>MADGERSPLLSDLGDGGGMGASIGPGAPSPGTALPSAPPYGGPGPAPSNKPQGFQVFPAAGSVLPGEDPPPYSPLTSPESGSAPMITCRVCQSLINVEGKMHQHVVKCGVCNEATPIKNAPQGKKYVRCPCNCLLICKVTSQRIACPRPYCKRIINLGPVHPGPLSPEPQPVGVRVICGHCKNNFLLLYWTEVPKKKMHLLLSDGLFFCSSCSRTCGRNMETGTSVWWNLCLVGIAAAVGIDLYGSCYLLGMYESQSSHPEFLGDKSTPKAANRKKCPICNIKFPPLWDKKLLTLVRAKQPSLLEEICSLIEQEVQSSLAAFTPPPPPPPSLGKKKRKLQVEESESDLSNTSSSGRWEDPVSPRADARKYLFSSDYIEDLVSAVCNTMGLEEESEPQIIQDQMFGLKTNKKLGSQYMLTFLV</sequence>
<feature type="region of interest" description="Disordered" evidence="12">
    <location>
        <begin position="1"/>
        <end position="80"/>
    </location>
</feature>
<evidence type="ECO:0000256" key="4">
    <source>
        <dbReference type="ARBA" id="ARBA00012936"/>
    </source>
</evidence>
<evidence type="ECO:0000256" key="7">
    <source>
        <dbReference type="ARBA" id="ARBA00022801"/>
    </source>
</evidence>
<reference evidence="13" key="1">
    <citation type="submission" date="2023-07" db="EMBL/GenBank/DDBJ databases">
        <authorList>
            <person name="Stuckert A."/>
        </authorList>
    </citation>
    <scope>NUCLEOTIDE SEQUENCE</scope>
</reference>
<feature type="compositionally biased region" description="Gly residues" evidence="12">
    <location>
        <begin position="14"/>
        <end position="23"/>
    </location>
</feature>
<keyword evidence="10 11" id="KW-0458">Lysosome</keyword>
<name>A0ABN9M3P1_9NEOB</name>
<evidence type="ECO:0000256" key="9">
    <source>
        <dbReference type="ARBA" id="ARBA00023136"/>
    </source>
</evidence>
<evidence type="ECO:0000256" key="2">
    <source>
        <dbReference type="ARBA" id="ARBA00004107"/>
    </source>
</evidence>
<dbReference type="PANTHER" id="PTHR21014">
    <property type="entry name" value="PHOSPHATIDYLINOSITOL-4,5-BISPHOSPHATE 4-PHOSPHATASE"/>
    <property type="match status" value="1"/>
</dbReference>
<feature type="region of interest" description="Disordered" evidence="12">
    <location>
        <begin position="320"/>
        <end position="361"/>
    </location>
</feature>
<evidence type="ECO:0000256" key="1">
    <source>
        <dbReference type="ARBA" id="ARBA00001261"/>
    </source>
</evidence>
<keyword evidence="14" id="KW-1185">Reference proteome</keyword>
<gene>
    <name evidence="13" type="ORF">RIMI_LOCUS15073573</name>
</gene>
<keyword evidence="7 11" id="KW-0378">Hydrolase</keyword>
<comment type="caution">
    <text evidence="13">The sequence shown here is derived from an EMBL/GenBank/DDBJ whole genome shotgun (WGS) entry which is preliminary data.</text>
</comment>
<proteinExistence type="predicted"/>
<evidence type="ECO:0000256" key="8">
    <source>
        <dbReference type="ARBA" id="ARBA00022989"/>
    </source>
</evidence>
<evidence type="ECO:0000256" key="5">
    <source>
        <dbReference type="ARBA" id="ARBA00022692"/>
    </source>
</evidence>
<feature type="compositionally biased region" description="Pro residues" evidence="12">
    <location>
        <begin position="36"/>
        <end position="48"/>
    </location>
</feature>
<evidence type="ECO:0000256" key="6">
    <source>
        <dbReference type="ARBA" id="ARBA00022753"/>
    </source>
</evidence>
<keyword evidence="6 11" id="KW-0967">Endosome</keyword>
<comment type="function">
    <text evidence="11">Catalyzes the hydrolysis of phosphatidylinositol-4,5-bisphosphate (PtdIns-4,5-P2) to phosphatidylinositol-4-phosphate (PtdIns-4-P).</text>
</comment>
<comment type="subcellular location">
    <subcellularLocation>
        <location evidence="2 11">Late endosome membrane</location>
        <topology evidence="2 11">Multi-pass membrane protein</topology>
    </subcellularLocation>
    <subcellularLocation>
        <location evidence="3 11">Lysosome membrane</location>
        <topology evidence="3 11">Multi-pass membrane protein</topology>
    </subcellularLocation>
</comment>